<comment type="caution">
    <text evidence="2">The sequence shown here is derived from an EMBL/GenBank/DDBJ whole genome shotgun (WGS) entry which is preliminary data.</text>
</comment>
<dbReference type="RefSeq" id="WP_143489335.1">
    <property type="nucleotide sequence ID" value="NZ_VJOY01000011.1"/>
</dbReference>
<dbReference type="Proteomes" id="UP000315235">
    <property type="component" value="Unassembled WGS sequence"/>
</dbReference>
<dbReference type="EMBL" id="VJOY01000011">
    <property type="protein sequence ID" value="TRX73876.1"/>
    <property type="molecule type" value="Genomic_DNA"/>
</dbReference>
<accession>A0A553GWK1</accession>
<evidence type="ECO:0000256" key="1">
    <source>
        <dbReference type="SAM" id="Phobius"/>
    </source>
</evidence>
<keyword evidence="3" id="KW-1185">Reference proteome</keyword>
<keyword evidence="1" id="KW-0812">Transmembrane</keyword>
<dbReference type="OrthoDB" id="9785445at2"/>
<organism evidence="2 3">
    <name type="scientific">Pseudomonas mangiferae</name>
    <dbReference type="NCBI Taxonomy" id="2593654"/>
    <lineage>
        <taxon>Bacteria</taxon>
        <taxon>Pseudomonadati</taxon>
        <taxon>Pseudomonadota</taxon>
        <taxon>Gammaproteobacteria</taxon>
        <taxon>Pseudomonadales</taxon>
        <taxon>Pseudomonadaceae</taxon>
        <taxon>Pseudomonas</taxon>
    </lineage>
</organism>
<name>A0A553GWK1_9PSED</name>
<proteinExistence type="predicted"/>
<evidence type="ECO:0008006" key="4">
    <source>
        <dbReference type="Google" id="ProtNLM"/>
    </source>
</evidence>
<evidence type="ECO:0000313" key="3">
    <source>
        <dbReference type="Proteomes" id="UP000315235"/>
    </source>
</evidence>
<keyword evidence="1" id="KW-1133">Transmembrane helix</keyword>
<gene>
    <name evidence="2" type="ORF">FM069_15815</name>
</gene>
<reference evidence="2 3" key="1">
    <citation type="submission" date="2019-07" db="EMBL/GenBank/DDBJ databases">
        <title>Pseudomonas mangiferae sp. nov., isolated from bark of mango tree in Thailand.</title>
        <authorList>
            <person name="Srisuk N."/>
            <person name="Anurat P."/>
        </authorList>
    </citation>
    <scope>NUCLEOTIDE SEQUENCE [LARGE SCALE GENOMIC DNA]</scope>
    <source>
        <strain evidence="2 3">DMKU_BBB3-04</strain>
    </source>
</reference>
<protein>
    <recommendedName>
        <fullName evidence="4">Transmembrane protein</fullName>
    </recommendedName>
</protein>
<dbReference type="AlphaFoldDB" id="A0A553GWK1"/>
<feature type="transmembrane region" description="Helical" evidence="1">
    <location>
        <begin position="20"/>
        <end position="39"/>
    </location>
</feature>
<sequence length="209" mass="22598">MNPSLYLSDTPSPRGRGRWQLLGLLALVLGPMLLASAMYRWQFWVPEGRSFHGELLGDGRDRAALGIAEAATPAAAAAPVAASEVDAPGDRWQVLVTSPDDCAEACRRLVYLARQIHIGLGREASRGEHALASATAPTADYRATLARDYPRLRRYDLDAGRYRGAVPGGEPALWIVDPHGNLVLRYPAGVNGKAVLDDLRHLLKLSKIG</sequence>
<evidence type="ECO:0000313" key="2">
    <source>
        <dbReference type="EMBL" id="TRX73876.1"/>
    </source>
</evidence>
<keyword evidence="1" id="KW-0472">Membrane</keyword>